<comment type="caution">
    <text evidence="1">The sequence shown here is derived from an EMBL/GenBank/DDBJ whole genome shotgun (WGS) entry which is preliminary data.</text>
</comment>
<reference evidence="1" key="1">
    <citation type="submission" date="2019-04" db="EMBL/GenBank/DDBJ databases">
        <title>Microbes associate with the intestines of laboratory mice.</title>
        <authorList>
            <person name="Navarre W."/>
            <person name="Wong E."/>
            <person name="Huang K."/>
            <person name="Tropini C."/>
            <person name="Ng K."/>
            <person name="Yu B."/>
        </authorList>
    </citation>
    <scope>NUCLEOTIDE SEQUENCE</scope>
    <source>
        <strain evidence="1">NM01_1-7b</strain>
    </source>
</reference>
<dbReference type="EMBL" id="SRYA01000043">
    <property type="protein sequence ID" value="TGY93501.1"/>
    <property type="molecule type" value="Genomic_DNA"/>
</dbReference>
<organism evidence="1 2">
    <name type="scientific">Petralouisia muris</name>
    <dbReference type="NCBI Taxonomy" id="3032872"/>
    <lineage>
        <taxon>Bacteria</taxon>
        <taxon>Bacillati</taxon>
        <taxon>Bacillota</taxon>
        <taxon>Clostridia</taxon>
        <taxon>Lachnospirales</taxon>
        <taxon>Lachnospiraceae</taxon>
        <taxon>Petralouisia</taxon>
    </lineage>
</organism>
<dbReference type="Proteomes" id="UP000304953">
    <property type="component" value="Unassembled WGS sequence"/>
</dbReference>
<protein>
    <submittedName>
        <fullName evidence="1">Recombinase family protein</fullName>
    </submittedName>
</protein>
<sequence>MYSSGRSDLMAKISRIEPKIPALKKRQKVAAYARVSMETDRLAHSLSAQVSYYNGLIQSNPEWEYAGVYADFGISGTGTAARSEFLRLIADCEAGKVNIVLTKSISRFARNTVDLLSTVRHLKDIGVEVRFEKEHIHSFSGDGELMLSILASFAQEESRSISENSKWGIRKRYQSGENGVKNKRVFGYSYDGENYEVVPEEAEAVRLIFERFTSGMPLGEIKSELEAAGIKSWRGYDLSYTHLNYILRNEIYIGDRRYQKCFIEDPIRKNKIKNQGQLPQYYVENDHTAIISREVFDKAQDEIIRRAALVNPAYPFTGKIKCGICGCHYTRRSATVKGREYVSWFCRAKKEKGITCRSRNYSEEQLQRICAGLMGMEEFDAEAFGESVRGLTVLPDGSLEAAFLDGQTKVWEAPPEPVKPPKPDKPAGKRPKNIFDGKIFCGTCGRCFGRAVSQTADGGHLYWYCRAKSSHGVTCDSVNYPDSEIREIFCKVMGQDEFNEGFFEETLERMVVQKTGSIDFHLKDGTVRMHEALKLRGSRHENTSTEEFTGKIRCASCGNLYHKYCCYGKYTYWRCSGKSRVRTECNGRDFQDSDIRKISAYLMGMEEFDGAEFEKQVKELAALEDGSLACHFYGGKVRKWQRT</sequence>
<accession>A0AC61RSN9</accession>
<evidence type="ECO:0000313" key="2">
    <source>
        <dbReference type="Proteomes" id="UP000304953"/>
    </source>
</evidence>
<keyword evidence="2" id="KW-1185">Reference proteome</keyword>
<proteinExistence type="predicted"/>
<name>A0AC61RSN9_9FIRM</name>
<evidence type="ECO:0000313" key="1">
    <source>
        <dbReference type="EMBL" id="TGY93501.1"/>
    </source>
</evidence>
<gene>
    <name evidence="1" type="ORF">E5329_18415</name>
</gene>